<proteinExistence type="predicted"/>
<keyword evidence="1" id="KW-1133">Transmembrane helix</keyword>
<accession>A0A955LGN1</accession>
<protein>
    <submittedName>
        <fullName evidence="2">Uncharacterized protein</fullName>
    </submittedName>
</protein>
<dbReference type="EMBL" id="JAGQKX010000027">
    <property type="protein sequence ID" value="MCA9390075.1"/>
    <property type="molecule type" value="Genomic_DNA"/>
</dbReference>
<gene>
    <name evidence="2" type="ORF">KC571_01615</name>
</gene>
<comment type="caution">
    <text evidence="2">The sequence shown here is derived from an EMBL/GenBank/DDBJ whole genome shotgun (WGS) entry which is preliminary data.</text>
</comment>
<reference evidence="2" key="2">
    <citation type="journal article" date="2021" name="Microbiome">
        <title>Successional dynamics and alternative stable states in a saline activated sludge microbial community over 9 years.</title>
        <authorList>
            <person name="Wang Y."/>
            <person name="Ye J."/>
            <person name="Ju F."/>
            <person name="Liu L."/>
            <person name="Boyd J.A."/>
            <person name="Deng Y."/>
            <person name="Parks D.H."/>
            <person name="Jiang X."/>
            <person name="Yin X."/>
            <person name="Woodcroft B.J."/>
            <person name="Tyson G.W."/>
            <person name="Hugenholtz P."/>
            <person name="Polz M.F."/>
            <person name="Zhang T."/>
        </authorList>
    </citation>
    <scope>NUCLEOTIDE SEQUENCE</scope>
    <source>
        <strain evidence="2">HKST-UBA01</strain>
    </source>
</reference>
<dbReference type="Proteomes" id="UP000701698">
    <property type="component" value="Unassembled WGS sequence"/>
</dbReference>
<dbReference type="AlphaFoldDB" id="A0A955LGN1"/>
<feature type="transmembrane region" description="Helical" evidence="1">
    <location>
        <begin position="45"/>
        <end position="75"/>
    </location>
</feature>
<name>A0A955LGN1_UNCKA</name>
<feature type="transmembrane region" description="Helical" evidence="1">
    <location>
        <begin position="81"/>
        <end position="99"/>
    </location>
</feature>
<keyword evidence="1" id="KW-0472">Membrane</keyword>
<evidence type="ECO:0000313" key="3">
    <source>
        <dbReference type="Proteomes" id="UP000701698"/>
    </source>
</evidence>
<organism evidence="2 3">
    <name type="scientific">candidate division WWE3 bacterium</name>
    <dbReference type="NCBI Taxonomy" id="2053526"/>
    <lineage>
        <taxon>Bacteria</taxon>
        <taxon>Katanobacteria</taxon>
    </lineage>
</organism>
<keyword evidence="1" id="KW-0812">Transmembrane</keyword>
<feature type="transmembrane region" description="Helical" evidence="1">
    <location>
        <begin position="6"/>
        <end position="25"/>
    </location>
</feature>
<reference evidence="2" key="1">
    <citation type="submission" date="2020-04" db="EMBL/GenBank/DDBJ databases">
        <authorList>
            <person name="Zhang T."/>
        </authorList>
    </citation>
    <scope>NUCLEOTIDE SEQUENCE</scope>
    <source>
        <strain evidence="2">HKST-UBA01</strain>
    </source>
</reference>
<evidence type="ECO:0000256" key="1">
    <source>
        <dbReference type="SAM" id="Phobius"/>
    </source>
</evidence>
<evidence type="ECO:0000313" key="2">
    <source>
        <dbReference type="EMBL" id="MCA9390075.1"/>
    </source>
</evidence>
<sequence length="100" mass="10519">MNIVTTAFIAGLLFGLIDVVLMIPIKFDTPAAKKEAMIAAFIERFGIGFVIPLVSLPIPHALTGIFISCIFSLPTAIITKSYAPVLGTGIIGGLIIGFLT</sequence>